<dbReference type="AlphaFoldDB" id="A0A080LV89"/>
<evidence type="ECO:0000256" key="1">
    <source>
        <dbReference type="SAM" id="MobiDB-lite"/>
    </source>
</evidence>
<dbReference type="Proteomes" id="UP000020077">
    <property type="component" value="Unassembled WGS sequence"/>
</dbReference>
<organism evidence="2 3">
    <name type="scientific">Candidatus Accumulibacter phosphatis</name>
    <dbReference type="NCBI Taxonomy" id="327160"/>
    <lineage>
        <taxon>Bacteria</taxon>
        <taxon>Pseudomonadati</taxon>
        <taxon>Pseudomonadota</taxon>
        <taxon>Betaproteobacteria</taxon>
        <taxon>Candidatus Accumulibacter</taxon>
    </lineage>
</organism>
<proteinExistence type="predicted"/>
<dbReference type="EMBL" id="JDVG02000375">
    <property type="protein sequence ID" value="KFB72531.1"/>
    <property type="molecule type" value="Genomic_DNA"/>
</dbReference>
<reference evidence="2 3" key="1">
    <citation type="submission" date="2014-02" db="EMBL/GenBank/DDBJ databases">
        <title>Expanding our view of genomic diversity in Candidatus Accumulibacter clades.</title>
        <authorList>
            <person name="Skennerton C.T."/>
            <person name="Barr J.J."/>
            <person name="Slater F.R."/>
            <person name="Bond P.L."/>
            <person name="Tyson G.W."/>
        </authorList>
    </citation>
    <scope>NUCLEOTIDE SEQUENCE [LARGE SCALE GENOMIC DNA]</scope>
    <source>
        <strain evidence="3">BA-91</strain>
    </source>
</reference>
<accession>A0A080LV89</accession>
<name>A0A080LV89_9PROT</name>
<feature type="region of interest" description="Disordered" evidence="1">
    <location>
        <begin position="1"/>
        <end position="20"/>
    </location>
</feature>
<protein>
    <submittedName>
        <fullName evidence="2">Uncharacterized protein</fullName>
    </submittedName>
</protein>
<gene>
    <name evidence="2" type="ORF">AW09_002283</name>
</gene>
<evidence type="ECO:0000313" key="3">
    <source>
        <dbReference type="Proteomes" id="UP000020077"/>
    </source>
</evidence>
<sequence length="79" mass="8378">MLGIDGTPSFQREGRPGTVTQQTLQIQAIVCFDAYAGIKREASSVLPGTHGLHVFALEQSAPGERSRVGGSGQKKFCVC</sequence>
<comment type="caution">
    <text evidence="2">The sequence shown here is derived from an EMBL/GenBank/DDBJ whole genome shotgun (WGS) entry which is preliminary data.</text>
</comment>
<evidence type="ECO:0000313" key="2">
    <source>
        <dbReference type="EMBL" id="KFB72531.1"/>
    </source>
</evidence>